<evidence type="ECO:0000313" key="3">
    <source>
        <dbReference type="Proteomes" id="UP000504631"/>
    </source>
</evidence>
<organism evidence="3 4">
    <name type="scientific">Bombus vosnesenskii</name>
    <dbReference type="NCBI Taxonomy" id="207650"/>
    <lineage>
        <taxon>Eukaryota</taxon>
        <taxon>Metazoa</taxon>
        <taxon>Ecdysozoa</taxon>
        <taxon>Arthropoda</taxon>
        <taxon>Hexapoda</taxon>
        <taxon>Insecta</taxon>
        <taxon>Pterygota</taxon>
        <taxon>Neoptera</taxon>
        <taxon>Endopterygota</taxon>
        <taxon>Hymenoptera</taxon>
        <taxon>Apocrita</taxon>
        <taxon>Aculeata</taxon>
        <taxon>Apoidea</taxon>
        <taxon>Anthophila</taxon>
        <taxon>Apidae</taxon>
        <taxon>Bombus</taxon>
        <taxon>Pyrobombus</taxon>
    </lineage>
</organism>
<dbReference type="Pfam" id="PF08026">
    <property type="entry name" value="Antimicrobial_5"/>
    <property type="match status" value="1"/>
</dbReference>
<evidence type="ECO:0000256" key="1">
    <source>
        <dbReference type="SAM" id="MobiDB-lite"/>
    </source>
</evidence>
<keyword evidence="3" id="KW-1185">Reference proteome</keyword>
<proteinExistence type="predicted"/>
<dbReference type="KEGG" id="bvk:117239642"/>
<dbReference type="GO" id="GO:0005576">
    <property type="term" value="C:extracellular region"/>
    <property type="evidence" value="ECO:0007669"/>
    <property type="project" value="InterPro"/>
</dbReference>
<feature type="region of interest" description="Disordered" evidence="1">
    <location>
        <begin position="59"/>
        <end position="85"/>
    </location>
</feature>
<dbReference type="GeneID" id="117239642"/>
<dbReference type="Proteomes" id="UP000504631">
    <property type="component" value="Unplaced"/>
</dbReference>
<protein>
    <submittedName>
        <fullName evidence="4">Abaecin-like</fullName>
    </submittedName>
</protein>
<evidence type="ECO:0000313" key="4">
    <source>
        <dbReference type="RefSeq" id="XP_033361256.1"/>
    </source>
</evidence>
<feature type="transmembrane region" description="Helical" evidence="2">
    <location>
        <begin position="30"/>
        <end position="50"/>
    </location>
</feature>
<gene>
    <name evidence="4" type="primary">LOC117239642</name>
</gene>
<reference evidence="4" key="1">
    <citation type="submission" date="2025-08" db="UniProtKB">
        <authorList>
            <consortium name="RefSeq"/>
        </authorList>
    </citation>
    <scope>IDENTIFICATION</scope>
    <source>
        <tissue evidence="4">Muscle</tissue>
    </source>
</reference>
<sequence>MQEYSCNIESIFSCCKGASCGEKNIYKMKAVMFIFIMLATVCAILAFVPYNPPRPGQSKPFPSFPGHGPFNPKIQWPYPLPNPGH</sequence>
<keyword evidence="2" id="KW-0812">Transmembrane</keyword>
<name>A0A6J3L9F2_9HYME</name>
<keyword evidence="2" id="KW-1133">Transmembrane helix</keyword>
<dbReference type="GO" id="GO:0042381">
    <property type="term" value="P:hemolymph coagulation"/>
    <property type="evidence" value="ECO:0007669"/>
    <property type="project" value="InterPro"/>
</dbReference>
<dbReference type="RefSeq" id="XP_033361256.1">
    <property type="nucleotide sequence ID" value="XM_033505365.1"/>
</dbReference>
<dbReference type="InterPro" id="IPR012524">
    <property type="entry name" value="Abaecin_antimicrobial_peptide"/>
</dbReference>
<accession>A0A6J3L9F2</accession>
<dbReference type="AlphaFoldDB" id="A0A6J3L9F2"/>
<evidence type="ECO:0000256" key="2">
    <source>
        <dbReference type="SAM" id="Phobius"/>
    </source>
</evidence>
<keyword evidence="2" id="KW-0472">Membrane</keyword>